<dbReference type="GO" id="GO:0015171">
    <property type="term" value="F:amino acid transmembrane transporter activity"/>
    <property type="evidence" value="ECO:0007669"/>
    <property type="project" value="TreeGrafter"/>
</dbReference>
<dbReference type="AlphaFoldDB" id="A0AAU9D2W3"/>
<proteinExistence type="predicted"/>
<evidence type="ECO:0000256" key="2">
    <source>
        <dbReference type="ARBA" id="ARBA00022475"/>
    </source>
</evidence>
<feature type="transmembrane region" description="Helical" evidence="6">
    <location>
        <begin position="6"/>
        <end position="30"/>
    </location>
</feature>
<feature type="transmembrane region" description="Helical" evidence="6">
    <location>
        <begin position="157"/>
        <end position="175"/>
    </location>
</feature>
<evidence type="ECO:0000256" key="1">
    <source>
        <dbReference type="ARBA" id="ARBA00004651"/>
    </source>
</evidence>
<keyword evidence="4 6" id="KW-1133">Transmembrane helix</keyword>
<dbReference type="Proteomes" id="UP001348817">
    <property type="component" value="Chromosome"/>
</dbReference>
<feature type="transmembrane region" description="Helical" evidence="6">
    <location>
        <begin position="37"/>
        <end position="62"/>
    </location>
</feature>
<dbReference type="RefSeq" id="WP_338391865.1">
    <property type="nucleotide sequence ID" value="NZ_AP025314.1"/>
</dbReference>
<dbReference type="Pfam" id="PF01810">
    <property type="entry name" value="LysE"/>
    <property type="match status" value="1"/>
</dbReference>
<keyword evidence="5 6" id="KW-0472">Membrane</keyword>
<keyword evidence="8" id="KW-1185">Reference proteome</keyword>
<protein>
    <recommendedName>
        <fullName evidence="9">Threonine/homoserine/homoserine lactone efflux protein</fullName>
    </recommendedName>
</protein>
<feature type="transmembrane region" description="Helical" evidence="6">
    <location>
        <begin position="74"/>
        <end position="93"/>
    </location>
</feature>
<organism evidence="7 8">
    <name type="scientific">Fulvitalea axinellae</name>
    <dbReference type="NCBI Taxonomy" id="1182444"/>
    <lineage>
        <taxon>Bacteria</taxon>
        <taxon>Pseudomonadati</taxon>
        <taxon>Bacteroidota</taxon>
        <taxon>Cytophagia</taxon>
        <taxon>Cytophagales</taxon>
        <taxon>Persicobacteraceae</taxon>
        <taxon>Fulvitalea</taxon>
    </lineage>
</organism>
<evidence type="ECO:0000313" key="8">
    <source>
        <dbReference type="Proteomes" id="UP001348817"/>
    </source>
</evidence>
<evidence type="ECO:0000256" key="6">
    <source>
        <dbReference type="SAM" id="Phobius"/>
    </source>
</evidence>
<evidence type="ECO:0000256" key="4">
    <source>
        <dbReference type="ARBA" id="ARBA00022989"/>
    </source>
</evidence>
<evidence type="ECO:0000256" key="5">
    <source>
        <dbReference type="ARBA" id="ARBA00023136"/>
    </source>
</evidence>
<name>A0AAU9D2W3_9BACT</name>
<accession>A0AAU9D2W3</accession>
<dbReference type="InterPro" id="IPR001123">
    <property type="entry name" value="LeuE-type"/>
</dbReference>
<keyword evidence="2" id="KW-1003">Cell membrane</keyword>
<evidence type="ECO:0008006" key="9">
    <source>
        <dbReference type="Google" id="ProtNLM"/>
    </source>
</evidence>
<sequence>MLDWIWIFIKGVGFGVALAFLIGPAFFTLIQTSIKKGFAAGVGIALGISSSDAIYITVSYIGVSRWAGDDHFKAWFGLLGGAVMLGFGIISLMKRVEEMLPRKEKNTINKISDKKGLFGDFMKGFLLNGLNPFLFMFWVGIVGSVANHNNYTPNQTVFFFCCIIAALFSMDLTKVHLANKLSHIVTPKLMRTVNRVVGIALIVYSFRLFFSVYEFRNFLMF</sequence>
<feature type="transmembrane region" description="Helical" evidence="6">
    <location>
        <begin position="196"/>
        <end position="213"/>
    </location>
</feature>
<gene>
    <name evidence="7" type="ORF">FUAX_27300</name>
</gene>
<dbReference type="GO" id="GO:0005886">
    <property type="term" value="C:plasma membrane"/>
    <property type="evidence" value="ECO:0007669"/>
    <property type="project" value="UniProtKB-SubCell"/>
</dbReference>
<feature type="transmembrane region" description="Helical" evidence="6">
    <location>
        <begin position="125"/>
        <end position="145"/>
    </location>
</feature>
<evidence type="ECO:0000313" key="7">
    <source>
        <dbReference type="EMBL" id="BDD10298.1"/>
    </source>
</evidence>
<reference evidence="7 8" key="1">
    <citation type="submission" date="2021-12" db="EMBL/GenBank/DDBJ databases">
        <title>Genome sequencing of bacteria with rrn-lacking chromosome and rrn-plasmid.</title>
        <authorList>
            <person name="Anda M."/>
            <person name="Iwasaki W."/>
        </authorList>
    </citation>
    <scope>NUCLEOTIDE SEQUENCE [LARGE SCALE GENOMIC DNA]</scope>
    <source>
        <strain evidence="7 8">DSM 100852</strain>
    </source>
</reference>
<dbReference type="EMBL" id="AP025314">
    <property type="protein sequence ID" value="BDD10298.1"/>
    <property type="molecule type" value="Genomic_DNA"/>
</dbReference>
<keyword evidence="3 6" id="KW-0812">Transmembrane</keyword>
<dbReference type="KEGG" id="fax:FUAX_27300"/>
<dbReference type="PANTHER" id="PTHR30086:SF20">
    <property type="entry name" value="ARGININE EXPORTER PROTEIN ARGO-RELATED"/>
    <property type="match status" value="1"/>
</dbReference>
<comment type="subcellular location">
    <subcellularLocation>
        <location evidence="1">Cell membrane</location>
        <topology evidence="1">Multi-pass membrane protein</topology>
    </subcellularLocation>
</comment>
<evidence type="ECO:0000256" key="3">
    <source>
        <dbReference type="ARBA" id="ARBA00022692"/>
    </source>
</evidence>
<dbReference type="PANTHER" id="PTHR30086">
    <property type="entry name" value="ARGININE EXPORTER PROTEIN ARGO"/>
    <property type="match status" value="1"/>
</dbReference>